<dbReference type="GO" id="GO:0016020">
    <property type="term" value="C:membrane"/>
    <property type="evidence" value="ECO:0007669"/>
    <property type="project" value="UniProtKB-SubCell"/>
</dbReference>
<evidence type="ECO:0000313" key="4">
    <source>
        <dbReference type="EMBL" id="CCI53905.1"/>
    </source>
</evidence>
<dbReference type="Pfam" id="PF13302">
    <property type="entry name" value="Acetyltransf_3"/>
    <property type="match status" value="1"/>
</dbReference>
<protein>
    <submittedName>
        <fullName evidence="4">Beta-lactamase (Modular protein)</fullName>
    </submittedName>
</protein>
<dbReference type="PROSITE" id="PS51186">
    <property type="entry name" value="GNAT"/>
    <property type="match status" value="2"/>
</dbReference>
<comment type="caution">
    <text evidence="4">The sequence shown here is derived from an EMBL/GenBank/DDBJ whole genome shotgun (WGS) entry which is preliminary data.</text>
</comment>
<dbReference type="EMBL" id="CAJC01000162">
    <property type="protein sequence ID" value="CCI53905.1"/>
    <property type="molecule type" value="Genomic_DNA"/>
</dbReference>
<dbReference type="InterPro" id="IPR001466">
    <property type="entry name" value="Beta-lactam-related"/>
</dbReference>
<dbReference type="PANTHER" id="PTHR46825">
    <property type="entry name" value="D-ALANYL-D-ALANINE-CARBOXYPEPTIDASE/ENDOPEPTIDASE AMPH"/>
    <property type="match status" value="1"/>
</dbReference>
<dbReference type="Proteomes" id="UP000035720">
    <property type="component" value="Unassembled WGS sequence"/>
</dbReference>
<reference evidence="4 5" key="1">
    <citation type="journal article" date="2013" name="ISME J.">
        <title>A metabolic model for members of the genus Tetrasphaera involved in enhanced biological phosphorus removal.</title>
        <authorList>
            <person name="Kristiansen R."/>
            <person name="Nguyen H.T.T."/>
            <person name="Saunders A.M."/>
            <person name="Nielsen J.L."/>
            <person name="Wimmer R."/>
            <person name="Le V.Q."/>
            <person name="McIlroy S.J."/>
            <person name="Petrovski S."/>
            <person name="Seviour R.J."/>
            <person name="Calteau A."/>
            <person name="Nielsen K.L."/>
            <person name="Nielsen P.H."/>
        </authorList>
    </citation>
    <scope>NUCLEOTIDE SEQUENCE [LARGE SCALE GENOMIC DNA]</scope>
    <source>
        <strain evidence="4 5">Ben 74</strain>
    </source>
</reference>
<comment type="subcellular location">
    <subcellularLocation>
        <location evidence="1">Membrane</location>
    </subcellularLocation>
</comment>
<dbReference type="CDD" id="cd04301">
    <property type="entry name" value="NAT_SF"/>
    <property type="match status" value="1"/>
</dbReference>
<evidence type="ECO:0000259" key="3">
    <source>
        <dbReference type="PROSITE" id="PS51186"/>
    </source>
</evidence>
<sequence>MGYPLHTDRLTVRIMRSTDIETQCAYRNDPEVAQLQDWELPYTPERAAWLASQDDLDDLKPTGWTELAIDLDGTHIGEIPVCRDESGQQASVGFSLAREHWGRGYAQEAARAVVEDLVERLGVVRVTGEADPRNIASQRALEAIGLVHEHEGKQSYLWRGAWTDTTYYASTADDWRAWRDRPTGPPAEVTIEPVDSHNVWDWRRLETHWTQRRFVAPMDISYADALRPDIWLGGRLVPVLRGIRADGEPAGFLMYADRSPTMAVPYLWRMLIDRRFQGRGIGRRALALLAEDLLAQGNSRLWSSFTEGAGGPRDFYLGLGARLTGEIIDDETAFEFDLADLASCGSGVTAAATPPHPVSASTRGLANTIDEAAERTGFSGVVRVDQAGERVVDTAYGLADRAHSIRNTMQTRFGIASGTKTFTAVTVLRLIERGILALDTPARSLLRDDLPLIDDAVTIGHLLAHRSGIGDYLDESAIDDMTSYVMTVPVHRLATTEDYLPALDGNPTQFAPGERFTYNNAGYVVLALLAERASGRAFPDLIEEEVCRPAGLTATAFERMDQLPGSAAIGYLERDGLRSNALHLPVHGSGDGGIYSTTADLARFWDELMVGHMLGPDLLAEALRPHSEWPEESRRYGLGLHRHTSSERAWMEGDDAGVSMTSLHDPITQTTMTVLGNWTDAAWPMVRLLTDWLDA</sequence>
<name>A0A077MDF7_9MICO</name>
<evidence type="ECO:0000256" key="1">
    <source>
        <dbReference type="ARBA" id="ARBA00004370"/>
    </source>
</evidence>
<feature type="domain" description="N-acetyltransferase" evidence="3">
    <location>
        <begin position="10"/>
        <end position="173"/>
    </location>
</feature>
<dbReference type="OrthoDB" id="3863176at2"/>
<dbReference type="PANTHER" id="PTHR46825:SF11">
    <property type="entry name" value="PENICILLIN-BINDING PROTEIN 4"/>
    <property type="match status" value="1"/>
</dbReference>
<organism evidence="4 5">
    <name type="scientific">Nostocoides jenkinsii Ben 74</name>
    <dbReference type="NCBI Taxonomy" id="1193518"/>
    <lineage>
        <taxon>Bacteria</taxon>
        <taxon>Bacillati</taxon>
        <taxon>Actinomycetota</taxon>
        <taxon>Actinomycetes</taxon>
        <taxon>Micrococcales</taxon>
        <taxon>Intrasporangiaceae</taxon>
        <taxon>Nostocoides</taxon>
    </lineage>
</organism>
<dbReference type="Gene3D" id="3.40.630.30">
    <property type="match status" value="2"/>
</dbReference>
<dbReference type="InterPro" id="IPR016181">
    <property type="entry name" value="Acyl_CoA_acyltransferase"/>
</dbReference>
<proteinExistence type="predicted"/>
<gene>
    <name evidence="4" type="ORF">BN13_500033</name>
</gene>
<keyword evidence="5" id="KW-1185">Reference proteome</keyword>
<dbReference type="InterPro" id="IPR012338">
    <property type="entry name" value="Beta-lactam/transpept-like"/>
</dbReference>
<dbReference type="InterPro" id="IPR000182">
    <property type="entry name" value="GNAT_dom"/>
</dbReference>
<evidence type="ECO:0000313" key="5">
    <source>
        <dbReference type="Proteomes" id="UP000035720"/>
    </source>
</evidence>
<dbReference type="InterPro" id="IPR050491">
    <property type="entry name" value="AmpC-like"/>
</dbReference>
<dbReference type="RefSeq" id="WP_084733668.1">
    <property type="nucleotide sequence ID" value="NZ_HF571038.1"/>
</dbReference>
<accession>A0A077MDF7</accession>
<evidence type="ECO:0000256" key="2">
    <source>
        <dbReference type="ARBA" id="ARBA00023136"/>
    </source>
</evidence>
<dbReference type="SUPFAM" id="SSF56601">
    <property type="entry name" value="beta-lactamase/transpeptidase-like"/>
    <property type="match status" value="1"/>
</dbReference>
<dbReference type="Pfam" id="PF00144">
    <property type="entry name" value="Beta-lactamase"/>
    <property type="match status" value="1"/>
</dbReference>
<dbReference type="AlphaFoldDB" id="A0A077MDF7"/>
<feature type="domain" description="N-acetyltransferase" evidence="3">
    <location>
        <begin position="189"/>
        <end position="339"/>
    </location>
</feature>
<dbReference type="GO" id="GO:0016747">
    <property type="term" value="F:acyltransferase activity, transferring groups other than amino-acyl groups"/>
    <property type="evidence" value="ECO:0007669"/>
    <property type="project" value="InterPro"/>
</dbReference>
<dbReference type="Gene3D" id="3.40.710.10">
    <property type="entry name" value="DD-peptidase/beta-lactamase superfamily"/>
    <property type="match status" value="1"/>
</dbReference>
<keyword evidence="2" id="KW-0472">Membrane</keyword>
<dbReference type="SUPFAM" id="SSF55729">
    <property type="entry name" value="Acyl-CoA N-acyltransferases (Nat)"/>
    <property type="match status" value="2"/>
</dbReference>
<dbReference type="Pfam" id="PF00583">
    <property type="entry name" value="Acetyltransf_1"/>
    <property type="match status" value="1"/>
</dbReference>
<dbReference type="STRING" id="1193518.BN13_500033"/>